<protein>
    <recommendedName>
        <fullName evidence="4">DUF1102 domain-containing protein</fullName>
    </recommendedName>
</protein>
<evidence type="ECO:0000256" key="1">
    <source>
        <dbReference type="SAM" id="MobiDB-lite"/>
    </source>
</evidence>
<dbReference type="PATRIC" id="fig|662475.6.peg.2895"/>
<organism evidence="2 3">
    <name type="scientific">Haloarcula marismortui ATCC 33799</name>
    <dbReference type="NCBI Taxonomy" id="662475"/>
    <lineage>
        <taxon>Archaea</taxon>
        <taxon>Methanobacteriati</taxon>
        <taxon>Methanobacteriota</taxon>
        <taxon>Stenosarchaea group</taxon>
        <taxon>Halobacteria</taxon>
        <taxon>Halobacteriales</taxon>
        <taxon>Haloarculaceae</taxon>
        <taxon>Haloarcula</taxon>
    </lineage>
</organism>
<comment type="caution">
    <text evidence="2">The sequence shown here is derived from an EMBL/GenBank/DDBJ whole genome shotgun (WGS) entry which is preliminary data.</text>
</comment>
<feature type="compositionally biased region" description="Polar residues" evidence="1">
    <location>
        <begin position="177"/>
        <end position="199"/>
    </location>
</feature>
<dbReference type="AlphaFoldDB" id="M0K6E4"/>
<accession>M0K6E4</accession>
<dbReference type="EMBL" id="AOLS01000067">
    <property type="protein sequence ID" value="EMA15400.1"/>
    <property type="molecule type" value="Genomic_DNA"/>
</dbReference>
<evidence type="ECO:0000313" key="2">
    <source>
        <dbReference type="EMBL" id="EMA15400.1"/>
    </source>
</evidence>
<dbReference type="Proteomes" id="UP000011687">
    <property type="component" value="Unassembled WGS sequence"/>
</dbReference>
<evidence type="ECO:0000313" key="3">
    <source>
        <dbReference type="Proteomes" id="UP000011687"/>
    </source>
</evidence>
<evidence type="ECO:0008006" key="4">
    <source>
        <dbReference type="Google" id="ProtNLM"/>
    </source>
</evidence>
<keyword evidence="3" id="KW-1185">Reference proteome</keyword>
<gene>
    <name evidence="2" type="ORF">C435_14773</name>
</gene>
<reference evidence="2 3" key="1">
    <citation type="journal article" date="2014" name="PLoS Genet.">
        <title>Phylogenetically driven sequencing of extremely halophilic archaea reveals strategies for static and dynamic osmo-response.</title>
        <authorList>
            <person name="Becker E.A."/>
            <person name="Seitzer P.M."/>
            <person name="Tritt A."/>
            <person name="Larsen D."/>
            <person name="Krusor M."/>
            <person name="Yao A.I."/>
            <person name="Wu D."/>
            <person name="Madern D."/>
            <person name="Eisen J.A."/>
            <person name="Darling A.E."/>
            <person name="Facciotti M.T."/>
        </authorList>
    </citation>
    <scope>NUCLEOTIDE SEQUENCE [LARGE SCALE GENOMIC DNA]</scope>
    <source>
        <strain evidence="2 3">ATCC 33799</strain>
    </source>
</reference>
<name>M0K6E4_9EURY</name>
<feature type="region of interest" description="Disordered" evidence="1">
    <location>
        <begin position="177"/>
        <end position="227"/>
    </location>
</feature>
<proteinExistence type="predicted"/>
<sequence length="227" mass="22820">MNRRNVLTGLGGLAISGGALFGTGAFTSVSAERAVEVNVLGGQNGLVGGNTTDEDQKAIADSITEGAVDVLVDLSSDSIAVRTDSGLVTDGSELYPSPNTADTVYSSDPSLSDESQYVSLVANDVTIVFGSDVGLPRASDITYDDLFAFADPKNNDVDVNFATSSASDSPLLTGVGSNSTDLSGADNNVATVSNPSNGGTAKASVATGTKDGATERLDIGIGEDPTA</sequence>